<protein>
    <submittedName>
        <fullName evidence="1">Uncharacterized protein</fullName>
    </submittedName>
</protein>
<dbReference type="Proteomes" id="UP001329825">
    <property type="component" value="Chromosome 5"/>
</dbReference>
<dbReference type="EMBL" id="CP141885">
    <property type="protein sequence ID" value="WRT67067.1"/>
    <property type="molecule type" value="Genomic_DNA"/>
</dbReference>
<dbReference type="GeneID" id="87956164"/>
<proteinExistence type="predicted"/>
<reference evidence="1 2" key="1">
    <citation type="submission" date="2024-01" db="EMBL/GenBank/DDBJ databases">
        <title>Comparative genomics of Cryptococcus and Kwoniella reveals pathogenesis evolution and contrasting modes of karyotype evolution via chromosome fusion or intercentromeric recombination.</title>
        <authorList>
            <person name="Coelho M.A."/>
            <person name="David-Palma M."/>
            <person name="Shea T."/>
            <person name="Bowers K."/>
            <person name="McGinley-Smith S."/>
            <person name="Mohammad A.W."/>
            <person name="Gnirke A."/>
            <person name="Yurkov A.M."/>
            <person name="Nowrousian M."/>
            <person name="Sun S."/>
            <person name="Cuomo C.A."/>
            <person name="Heitman J."/>
        </authorList>
    </citation>
    <scope>NUCLEOTIDE SEQUENCE [LARGE SCALE GENOMIC DNA]</scope>
    <source>
        <strain evidence="1">CBS 11374</strain>
    </source>
</reference>
<accession>A0ABZ1D0H2</accession>
<keyword evidence="2" id="KW-1185">Reference proteome</keyword>
<evidence type="ECO:0000313" key="1">
    <source>
        <dbReference type="EMBL" id="WRT67067.1"/>
    </source>
</evidence>
<dbReference type="RefSeq" id="XP_062791807.1">
    <property type="nucleotide sequence ID" value="XM_062935756.1"/>
</dbReference>
<sequence length="224" mass="25034">MASRSIIDRSTRETFVPEIAMSVTSEFTADWQTGLLDNHSRKTTSRLHRAANCGQDCIDAPDAHFDYDYHLSRPNVRLTHHEMKDYFGPEDSAYTDLAEKLAPEHLAATLLQLKRVKPPGFSRTCNSKRQGVDQHTTAVVSENSEAAGTGVIPHQKVYDDTFCPFGSRAVRVQKRLDEENRVTVFTVDWWATPDMSASNIDTFNNTPTGFTQSYRGGASVPGSY</sequence>
<evidence type="ECO:0000313" key="2">
    <source>
        <dbReference type="Proteomes" id="UP001329825"/>
    </source>
</evidence>
<name>A0ABZ1D0H2_9TREE</name>
<organism evidence="1 2">
    <name type="scientific">Kwoniella shivajii</name>
    <dbReference type="NCBI Taxonomy" id="564305"/>
    <lineage>
        <taxon>Eukaryota</taxon>
        <taxon>Fungi</taxon>
        <taxon>Dikarya</taxon>
        <taxon>Basidiomycota</taxon>
        <taxon>Agaricomycotina</taxon>
        <taxon>Tremellomycetes</taxon>
        <taxon>Tremellales</taxon>
        <taxon>Cryptococcaceae</taxon>
        <taxon>Kwoniella</taxon>
    </lineage>
</organism>
<gene>
    <name evidence="1" type="ORF">IL334_004033</name>
</gene>